<proteinExistence type="predicted"/>
<dbReference type="EMBL" id="CYRY02009503">
    <property type="protein sequence ID" value="VCW77878.1"/>
    <property type="molecule type" value="Genomic_DNA"/>
</dbReference>
<dbReference type="Proteomes" id="UP000269945">
    <property type="component" value="Unassembled WGS sequence"/>
</dbReference>
<gene>
    <name evidence="1" type="ORF">BN2614_LOCUS1</name>
</gene>
<organism evidence="1 2">
    <name type="scientific">Gulo gulo</name>
    <name type="common">Wolverine</name>
    <name type="synonym">Gluton</name>
    <dbReference type="NCBI Taxonomy" id="48420"/>
    <lineage>
        <taxon>Eukaryota</taxon>
        <taxon>Metazoa</taxon>
        <taxon>Chordata</taxon>
        <taxon>Craniata</taxon>
        <taxon>Vertebrata</taxon>
        <taxon>Euteleostomi</taxon>
        <taxon>Mammalia</taxon>
        <taxon>Eutheria</taxon>
        <taxon>Laurasiatheria</taxon>
        <taxon>Carnivora</taxon>
        <taxon>Caniformia</taxon>
        <taxon>Musteloidea</taxon>
        <taxon>Mustelidae</taxon>
        <taxon>Guloninae</taxon>
        <taxon>Gulo</taxon>
    </lineage>
</organism>
<accession>A0A9X9LP20</accession>
<keyword evidence="2" id="KW-1185">Reference proteome</keyword>
<comment type="caution">
    <text evidence="1">The sequence shown here is derived from an EMBL/GenBank/DDBJ whole genome shotgun (WGS) entry which is preliminary data.</text>
</comment>
<evidence type="ECO:0000313" key="1">
    <source>
        <dbReference type="EMBL" id="VCW77878.1"/>
    </source>
</evidence>
<protein>
    <submittedName>
        <fullName evidence="1">Uncharacterized protein</fullName>
    </submittedName>
</protein>
<evidence type="ECO:0000313" key="2">
    <source>
        <dbReference type="Proteomes" id="UP000269945"/>
    </source>
</evidence>
<feature type="non-terminal residue" evidence="1">
    <location>
        <position position="1"/>
    </location>
</feature>
<reference evidence="1 2" key="1">
    <citation type="submission" date="2018-10" db="EMBL/GenBank/DDBJ databases">
        <authorList>
            <person name="Ekblom R."/>
            <person name="Jareborg N."/>
        </authorList>
    </citation>
    <scope>NUCLEOTIDE SEQUENCE [LARGE SCALE GENOMIC DNA]</scope>
    <source>
        <tissue evidence="1">Muscle</tissue>
    </source>
</reference>
<name>A0A9X9LP20_GULGU</name>
<dbReference type="AlphaFoldDB" id="A0A9X9LP20"/>
<sequence>MQLPNPPQVYSHTGTVPPDWGPLGHNPGVCLPPMRKPCLSKLYRNLRMEQPTCLPEDTP</sequence>